<feature type="transmembrane region" description="Helical" evidence="3">
    <location>
        <begin position="867"/>
        <end position="887"/>
    </location>
</feature>
<dbReference type="InterPro" id="IPR001507">
    <property type="entry name" value="ZP_dom"/>
</dbReference>
<keyword evidence="2" id="KW-1015">Disulfide bond</keyword>
<proteinExistence type="predicted"/>
<evidence type="ECO:0000313" key="7">
    <source>
        <dbReference type="Proteomes" id="UP000594262"/>
    </source>
</evidence>
<dbReference type="SMART" id="SM00241">
    <property type="entry name" value="ZP"/>
    <property type="match status" value="1"/>
</dbReference>
<evidence type="ECO:0000256" key="1">
    <source>
        <dbReference type="ARBA" id="ARBA00022729"/>
    </source>
</evidence>
<dbReference type="AlphaFoldDB" id="A0A7M5V443"/>
<accession>A0A7M5V443</accession>
<keyword evidence="3" id="KW-0812">Transmembrane</keyword>
<evidence type="ECO:0000259" key="5">
    <source>
        <dbReference type="PROSITE" id="PS51034"/>
    </source>
</evidence>
<dbReference type="InterPro" id="IPR042235">
    <property type="entry name" value="ZP-C_dom"/>
</dbReference>
<evidence type="ECO:0000256" key="2">
    <source>
        <dbReference type="ARBA" id="ARBA00023157"/>
    </source>
</evidence>
<evidence type="ECO:0000256" key="4">
    <source>
        <dbReference type="SAM" id="SignalP"/>
    </source>
</evidence>
<protein>
    <recommendedName>
        <fullName evidence="5">ZP domain-containing protein</fullName>
    </recommendedName>
</protein>
<dbReference type="PANTHER" id="PTHR14002">
    <property type="entry name" value="ENDOGLIN/TGF-BETA RECEPTOR TYPE III"/>
    <property type="match status" value="1"/>
</dbReference>
<feature type="chain" id="PRO_5029559385" description="ZP domain-containing protein" evidence="4">
    <location>
        <begin position="30"/>
        <end position="910"/>
    </location>
</feature>
<dbReference type="OrthoDB" id="5959488at2759"/>
<dbReference type="Pfam" id="PF00100">
    <property type="entry name" value="Zona_pellucida"/>
    <property type="match status" value="1"/>
</dbReference>
<organism evidence="6 7">
    <name type="scientific">Clytia hemisphaerica</name>
    <dbReference type="NCBI Taxonomy" id="252671"/>
    <lineage>
        <taxon>Eukaryota</taxon>
        <taxon>Metazoa</taxon>
        <taxon>Cnidaria</taxon>
        <taxon>Hydrozoa</taxon>
        <taxon>Hydroidolina</taxon>
        <taxon>Leptothecata</taxon>
        <taxon>Obeliida</taxon>
        <taxon>Clytiidae</taxon>
        <taxon>Clytia</taxon>
    </lineage>
</organism>
<dbReference type="RefSeq" id="XP_066923440.1">
    <property type="nucleotide sequence ID" value="XM_067067339.1"/>
</dbReference>
<dbReference type="PROSITE" id="PS51034">
    <property type="entry name" value="ZP_2"/>
    <property type="match status" value="1"/>
</dbReference>
<keyword evidence="3" id="KW-1133">Transmembrane helix</keyword>
<dbReference type="EnsemblMetazoa" id="CLYHEMT003072.1">
    <property type="protein sequence ID" value="CLYHEMP003072.1"/>
    <property type="gene ID" value="CLYHEMG003072"/>
</dbReference>
<keyword evidence="3" id="KW-0472">Membrane</keyword>
<keyword evidence="1 4" id="KW-0732">Signal</keyword>
<dbReference type="PANTHER" id="PTHR14002:SF43">
    <property type="entry name" value="DELTA-LIKE PROTEIN"/>
    <property type="match status" value="1"/>
</dbReference>
<reference evidence="6" key="1">
    <citation type="submission" date="2021-01" db="UniProtKB">
        <authorList>
            <consortium name="EnsemblMetazoa"/>
        </authorList>
    </citation>
    <scope>IDENTIFICATION</scope>
</reference>
<dbReference type="InterPro" id="IPR055355">
    <property type="entry name" value="ZP-C"/>
</dbReference>
<dbReference type="GeneID" id="136810737"/>
<dbReference type="Proteomes" id="UP000594262">
    <property type="component" value="Unplaced"/>
</dbReference>
<sequence>MGMSPNRLKIILAIITVCLMLAQHHGVDAERSSSITQTEYTPPKDLRGGHFRIKQHNEGEILIDYTLDFKLGGEHSKKCTEQDIQSKTIIETNIPIFHWENDPIENEYSGAMEIGKVQFVCILRDDVGMKRIVGKMDNLKYKTNAKKIYIGIKYKPGTTIQPLYSYYNTERRSDTGRRNTMPIVTMFPYYKVDLSGEHKLQLHQLDEDNDYLKCTLADTNKVLENCEFTILKTVPPGEYFIRLKIEDMQNKGQVTNKEGVFSFIIVSIDVGKVNNTHPKTLKPRFESFLEHSRCDYQLADVDPDSGRVKTSWSESLSVKYNSNTTLNRIQVIGPKGVTYKTSDQKNNKMRVDLSWNPSQNNMQNGKYIICVHVSATDKSGVQPNIHISDTKCYYLHVGTDYRYMKMSFIKPNRRLLNAENFDRFEIKVLGAFQKPTAGESTFILKEKSTDNEIYTFPLADGSTTYNITSDNRLIIQSPSMRNLTIGKSYYVEIYGDLFVSQAECANIETKSPGGDWKTIGWDFEVGYYRDLPASAADFQQSPQNKSNLLQCYHDHMRFTMPNFKNQNIQIKKVTLNDDSCRLIYNKSGGNFFISTQYGQCKTTMKEEREFILFKNIVRVHFVKVEKENSLIERSRIYFVGLECRMRKRNINTIKGKRKEADGILVGPQTLEINEYARNNASFEINFQVYKSDAYDHPYGTEEFPIHLPISKRLYFELALSRSDEMKIIPQSCWATSDRSYLSQARYYIIEERCPKDLTYQKHNQKGDNEENDQKFRFSIETFHFKEKKQESIFVHCESYVCRNRNDCKFRCPNSVLSRNRRDVNGGTVTGMGNTETFMTSTLEINIEELPSAEDTTITGHKSGSQTMLMYMQIPIALCIIGIIFGLWKYRQGRSTRKEVVEENLILEREM</sequence>
<evidence type="ECO:0000313" key="6">
    <source>
        <dbReference type="EnsemblMetazoa" id="CLYHEMP003072.1"/>
    </source>
</evidence>
<feature type="signal peptide" evidence="4">
    <location>
        <begin position="1"/>
        <end position="29"/>
    </location>
</feature>
<keyword evidence="7" id="KW-1185">Reference proteome</keyword>
<feature type="domain" description="ZP" evidence="5">
    <location>
        <begin position="550"/>
        <end position="818"/>
    </location>
</feature>
<name>A0A7M5V443_9CNID</name>
<dbReference type="Gene3D" id="2.60.40.4100">
    <property type="entry name" value="Zona pellucida, ZP-C domain"/>
    <property type="match status" value="1"/>
</dbReference>
<dbReference type="Gene3D" id="2.60.40.3210">
    <property type="entry name" value="Zona pellucida, ZP-N domain"/>
    <property type="match status" value="1"/>
</dbReference>
<evidence type="ECO:0000256" key="3">
    <source>
        <dbReference type="SAM" id="Phobius"/>
    </source>
</evidence>